<evidence type="ECO:0000259" key="6">
    <source>
        <dbReference type="Pfam" id="PF00329"/>
    </source>
</evidence>
<gene>
    <name evidence="3" type="primary">nuoC</name>
    <name evidence="7" type="ORF">LV89_01405</name>
</gene>
<dbReference type="EMBL" id="QGGO01000005">
    <property type="protein sequence ID" value="PWK27998.1"/>
    <property type="molecule type" value="Genomic_DNA"/>
</dbReference>
<evidence type="ECO:0000256" key="4">
    <source>
        <dbReference type="RuleBase" id="RU003456"/>
    </source>
</evidence>
<dbReference type="PROSITE" id="PS00542">
    <property type="entry name" value="COMPLEX1_30K"/>
    <property type="match status" value="1"/>
</dbReference>
<dbReference type="GO" id="GO:0008137">
    <property type="term" value="F:NADH dehydrogenase (ubiquinone) activity"/>
    <property type="evidence" value="ECO:0007669"/>
    <property type="project" value="InterPro"/>
</dbReference>
<proteinExistence type="inferred from homology"/>
<dbReference type="OrthoDB" id="9803286at2"/>
<comment type="function">
    <text evidence="3">NDH-1 shuttles electrons from NADH, via FMN and iron-sulfur (Fe-S) centers, to quinones in the respiratory chain. The immediate electron acceptor for the enzyme in this species is believed to be a menaquinone. Couples the redox reaction to proton translocation (for every two electrons transferred, four hydrogen ions are translocated across the cytoplasmic membrane), and thus conserves the redox energy in a proton gradient.</text>
</comment>
<dbReference type="Proteomes" id="UP000245489">
    <property type="component" value="Unassembled WGS sequence"/>
</dbReference>
<evidence type="ECO:0000313" key="8">
    <source>
        <dbReference type="Proteomes" id="UP000245489"/>
    </source>
</evidence>
<keyword evidence="3 5" id="KW-0874">Quinone</keyword>
<name>A0A316EC19_9BACT</name>
<dbReference type="HAMAP" id="MF_01357">
    <property type="entry name" value="NDH1_NuoC"/>
    <property type="match status" value="1"/>
</dbReference>
<evidence type="ECO:0000256" key="1">
    <source>
        <dbReference type="ARBA" id="ARBA00007569"/>
    </source>
</evidence>
<evidence type="ECO:0000256" key="2">
    <source>
        <dbReference type="ARBA" id="ARBA00022448"/>
    </source>
</evidence>
<keyword evidence="2 3" id="KW-0813">Transport</keyword>
<protein>
    <recommendedName>
        <fullName evidence="3">NADH-quinone oxidoreductase subunit C</fullName>
        <ecNumber evidence="3">7.1.1.-</ecNumber>
    </recommendedName>
    <alternativeName>
        <fullName evidence="3">NADH dehydrogenase I subunit C</fullName>
    </alternativeName>
    <alternativeName>
        <fullName evidence="3">NDH-1 subunit C</fullName>
    </alternativeName>
</protein>
<accession>A0A316EC19</accession>
<evidence type="ECO:0000256" key="3">
    <source>
        <dbReference type="HAMAP-Rule" id="MF_01357"/>
    </source>
</evidence>
<keyword evidence="8" id="KW-1185">Reference proteome</keyword>
<comment type="subcellular location">
    <subcellularLocation>
        <location evidence="3">Cell membrane</location>
        <topology evidence="3">Peripheral membrane protein</topology>
        <orientation evidence="3">Cytoplasmic side</orientation>
    </subcellularLocation>
</comment>
<dbReference type="Gene3D" id="3.30.460.80">
    <property type="entry name" value="NADH:ubiquinone oxidoreductase, 30kDa subunit"/>
    <property type="match status" value="1"/>
</dbReference>
<dbReference type="InterPro" id="IPR001268">
    <property type="entry name" value="NADH_UbQ_OxRdtase_30kDa_su"/>
</dbReference>
<dbReference type="GO" id="GO:0048038">
    <property type="term" value="F:quinone binding"/>
    <property type="evidence" value="ECO:0007669"/>
    <property type="project" value="UniProtKB-KW"/>
</dbReference>
<dbReference type="PANTHER" id="PTHR10884:SF14">
    <property type="entry name" value="NADH DEHYDROGENASE [UBIQUINONE] IRON-SULFUR PROTEIN 3, MITOCHONDRIAL"/>
    <property type="match status" value="1"/>
</dbReference>
<dbReference type="SUPFAM" id="SSF143243">
    <property type="entry name" value="Nqo5-like"/>
    <property type="match status" value="1"/>
</dbReference>
<sequence length="161" mass="18793">MIQKFTNIIAQSLGEEIILQSDQQSITVPTERIAEVCTLLHTHEECYFDMLSCLTGLDNGVEKGTMEVVYNLYSIPYENSLMLKIVFPRNQENEALPQVPTVSHIWKTADWHEREAFDLLGITFTNHPDLRRILLPEDWVGYPLRKDYEAQEYYHGIQVKY</sequence>
<feature type="domain" description="NADH:ubiquinone oxidoreductase 30kDa subunit" evidence="6">
    <location>
        <begin position="26"/>
        <end position="153"/>
    </location>
</feature>
<dbReference type="InterPro" id="IPR010218">
    <property type="entry name" value="NADH_DH_suC"/>
</dbReference>
<evidence type="ECO:0000313" key="7">
    <source>
        <dbReference type="EMBL" id="PWK27998.1"/>
    </source>
</evidence>
<comment type="subunit">
    <text evidence="3">NDH-1 is composed of 14 different subunits. Subunits NuoB, C, D, E, F, and G constitute the peripheral sector of the complex.</text>
</comment>
<keyword evidence="3" id="KW-0472">Membrane</keyword>
<dbReference type="PANTHER" id="PTHR10884">
    <property type="entry name" value="NADH DEHYDROGENASE UBIQUINONE IRON-SULFUR PROTEIN 3"/>
    <property type="match status" value="1"/>
</dbReference>
<keyword evidence="3 4" id="KW-1278">Translocase</keyword>
<dbReference type="EC" id="7.1.1.-" evidence="3"/>
<dbReference type="AlphaFoldDB" id="A0A316EC19"/>
<evidence type="ECO:0000256" key="5">
    <source>
        <dbReference type="RuleBase" id="RU003582"/>
    </source>
</evidence>
<dbReference type="RefSeq" id="WP_109742158.1">
    <property type="nucleotide sequence ID" value="NZ_QGGO01000005.1"/>
</dbReference>
<dbReference type="GO" id="GO:0050136">
    <property type="term" value="F:NADH dehydrogenase (quinone) (non-electrogenic) activity"/>
    <property type="evidence" value="ECO:0007669"/>
    <property type="project" value="UniProtKB-UniRule"/>
</dbReference>
<comment type="caution">
    <text evidence="7">The sequence shown here is derived from an EMBL/GenBank/DDBJ whole genome shotgun (WGS) entry which is preliminary data.</text>
</comment>
<dbReference type="NCBIfam" id="TIGR01961">
    <property type="entry name" value="NuoC_fam"/>
    <property type="match status" value="1"/>
</dbReference>
<organism evidence="7 8">
    <name type="scientific">Arcicella aurantiaca</name>
    <dbReference type="NCBI Taxonomy" id="591202"/>
    <lineage>
        <taxon>Bacteria</taxon>
        <taxon>Pseudomonadati</taxon>
        <taxon>Bacteroidota</taxon>
        <taxon>Cytophagia</taxon>
        <taxon>Cytophagales</taxon>
        <taxon>Flectobacillaceae</taxon>
        <taxon>Arcicella</taxon>
    </lineage>
</organism>
<keyword evidence="3" id="KW-1003">Cell membrane</keyword>
<dbReference type="GO" id="GO:0005886">
    <property type="term" value="C:plasma membrane"/>
    <property type="evidence" value="ECO:0007669"/>
    <property type="project" value="UniProtKB-SubCell"/>
</dbReference>
<dbReference type="InterPro" id="IPR020396">
    <property type="entry name" value="NADH_UbQ_OxRdtase_CS"/>
</dbReference>
<comment type="similarity">
    <text evidence="1 3 4">Belongs to the complex I 30 kDa subunit family.</text>
</comment>
<dbReference type="Pfam" id="PF00329">
    <property type="entry name" value="Complex1_30kDa"/>
    <property type="match status" value="1"/>
</dbReference>
<comment type="catalytic activity">
    <reaction evidence="3 5">
        <text>a quinone + NADH + 5 H(+)(in) = a quinol + NAD(+) + 4 H(+)(out)</text>
        <dbReference type="Rhea" id="RHEA:57888"/>
        <dbReference type="ChEBI" id="CHEBI:15378"/>
        <dbReference type="ChEBI" id="CHEBI:24646"/>
        <dbReference type="ChEBI" id="CHEBI:57540"/>
        <dbReference type="ChEBI" id="CHEBI:57945"/>
        <dbReference type="ChEBI" id="CHEBI:132124"/>
    </reaction>
</comment>
<dbReference type="InterPro" id="IPR037232">
    <property type="entry name" value="NADH_quin_OxRdtase_su_C/D-like"/>
</dbReference>
<reference evidence="7 8" key="1">
    <citation type="submission" date="2018-05" db="EMBL/GenBank/DDBJ databases">
        <title>Genomic Encyclopedia of Archaeal and Bacterial Type Strains, Phase II (KMG-II): from individual species to whole genera.</title>
        <authorList>
            <person name="Goeker M."/>
        </authorList>
    </citation>
    <scope>NUCLEOTIDE SEQUENCE [LARGE SCALE GENOMIC DNA]</scope>
    <source>
        <strain evidence="7 8">DSM 22214</strain>
    </source>
</reference>
<keyword evidence="3 4" id="KW-0520">NAD</keyword>